<reference evidence="1 2" key="1">
    <citation type="journal article" date="2011" name="EMBO J.">
        <title>Structural diversity of bacterial flagellar motors.</title>
        <authorList>
            <person name="Chen S."/>
            <person name="Beeby M."/>
            <person name="Murphy G.E."/>
            <person name="Leadbetter J.R."/>
            <person name="Hendrixson D.R."/>
            <person name="Briegel A."/>
            <person name="Li Z."/>
            <person name="Shi J."/>
            <person name="Tocheva E.I."/>
            <person name="Muller A."/>
            <person name="Dobro M.J."/>
            <person name="Jensen G.J."/>
        </authorList>
    </citation>
    <scope>NUCLEOTIDE SEQUENCE [LARGE SCALE GENOMIC DNA]</scope>
    <source>
        <strain evidence="1 2">DSM 6540</strain>
    </source>
</reference>
<keyword evidence="2" id="KW-1185">Reference proteome</keyword>
<dbReference type="eggNOG" id="COG1916">
    <property type="taxonomic scope" value="Bacteria"/>
</dbReference>
<gene>
    <name evidence="1" type="ORF">ALO_01594</name>
</gene>
<evidence type="ECO:0000313" key="2">
    <source>
        <dbReference type="Proteomes" id="UP000003240"/>
    </source>
</evidence>
<sequence>MSLASESKAPHIFGIRHLSPGGAHHLLQFLDAVNPTAVLVEGLSDANSQIEFFTAKGTELPVAILAYTEELPVRTLFYPFAAYCPEYQAFVWAKAHRAHAEFIDLPSDVFLKLSEARRRIEAAAEKAAGGEGRKDCTESLYARWAGLAGEQDYDTYWERRFEHNLNSDSYRLAAYELGQSLRELAADSRAEQMETLVREAYMRNRIQRTIQAGHDPDRIVVVTGAYHASVLGPDYPAMTDAEIAALPRVKSRLTLMPYSFYRLSSRSGYGAGNAAPAYFDLMWQHLRRGDIKQLVPEYLSGIARYMREHGIHRSTAEVIEAVRLANALAGLNGGSQPSLKDLQDAAVTCLGHGDLHAVAEAIAAGNVGTAIGSLPEGVVRTSIQDDFYRELKRLKLEKYRSAVAMDLELDLRENRRVQSREAAFIDLSRSFFLHRLQALNISFQQQKRVAQDSATWAENWVLQWTPEAEIQLVEAALLGDTVELAAAYAFKERLDNSPDVATAAQIIRQACECGMPESMEYARGVLQQLAVENGALAEIAGAAYDLSTVISYGDIRKFDAAPLLPLLQQLFLRGTLLLVDACRCDNSAAGGIVDAVNKLNAIALEHDTRVDEPLWLQTLTELSGRDDRNPRLSGLACAILLERNKMSNEQLAREVARRLSPGIDADMGAGWFEGLAARNKYALLTRLALWQQIAGYVASLDERQFTRALVFLRRAFSDFSAAEKTASGKAWGKSGG</sequence>
<dbReference type="AlphaFoldDB" id="F7NE56"/>
<dbReference type="RefSeq" id="WP_004092107.1">
    <property type="nucleotide sequence ID" value="NZ_AFGF01000015.1"/>
</dbReference>
<evidence type="ECO:0000313" key="1">
    <source>
        <dbReference type="EMBL" id="EGO65711.1"/>
    </source>
</evidence>
<dbReference type="EMBL" id="AFGF01000015">
    <property type="protein sequence ID" value="EGO65711.1"/>
    <property type="molecule type" value="Genomic_DNA"/>
</dbReference>
<organism evidence="1 2">
    <name type="scientific">Acetonema longum DSM 6540</name>
    <dbReference type="NCBI Taxonomy" id="1009370"/>
    <lineage>
        <taxon>Bacteria</taxon>
        <taxon>Bacillati</taxon>
        <taxon>Bacillota</taxon>
        <taxon>Negativicutes</taxon>
        <taxon>Acetonemataceae</taxon>
        <taxon>Acetonema</taxon>
    </lineage>
</organism>
<dbReference type="InterPro" id="IPR043737">
    <property type="entry name" value="DUF5682"/>
</dbReference>
<comment type="caution">
    <text evidence="1">The sequence shown here is derived from an EMBL/GenBank/DDBJ whole genome shotgun (WGS) entry which is preliminary data.</text>
</comment>
<accession>F7NE56</accession>
<proteinExistence type="predicted"/>
<dbReference type="Proteomes" id="UP000003240">
    <property type="component" value="Unassembled WGS sequence"/>
</dbReference>
<dbReference type="STRING" id="1009370.ALO_01594"/>
<protein>
    <submittedName>
        <fullName evidence="1">Uncharacterized protein</fullName>
    </submittedName>
</protein>
<dbReference type="Pfam" id="PF18934">
    <property type="entry name" value="DUF5682"/>
    <property type="match status" value="1"/>
</dbReference>
<name>F7NE56_9FIRM</name>